<keyword evidence="2" id="KW-1185">Reference proteome</keyword>
<name>A0A2I2L4J1_9VIRU</name>
<dbReference type="GeneID" id="35382374"/>
<reference evidence="1" key="1">
    <citation type="submission" date="2017-08" db="EMBL/GenBank/DDBJ databases">
        <authorList>
            <consortium name="Urmite Genomes"/>
        </authorList>
    </citation>
    <scope>NUCLEOTIDE SEQUENCE [LARGE SCALE GENOMIC DNA]</scope>
    <source>
        <strain evidence="1">IHUMI-LCC2</strain>
    </source>
</reference>
<dbReference type="RefSeq" id="YP_009448777.1">
    <property type="nucleotide sequence ID" value="NC_036594.1"/>
</dbReference>
<dbReference type="Proteomes" id="UP000236316">
    <property type="component" value="Segment"/>
</dbReference>
<gene>
    <name evidence="1" type="ORF">ORPV_571</name>
</gene>
<dbReference type="KEGG" id="vg:35382374"/>
<protein>
    <submittedName>
        <fullName evidence="1">Uncharacterized protein</fullName>
    </submittedName>
</protein>
<dbReference type="EMBL" id="LT906555">
    <property type="protein sequence ID" value="SNW62475.1"/>
    <property type="molecule type" value="Genomic_DNA"/>
</dbReference>
<evidence type="ECO:0000313" key="2">
    <source>
        <dbReference type="Proteomes" id="UP000236316"/>
    </source>
</evidence>
<sequence length="238" mass="27176">MNSVLTQLEDILNKLEQDTGNKYQITLKQLGGQEVTIKGFSERKGYRVYDMKEGYELLNGEYNSVKEIEDKILQLIYDGVQVTTTPNDKGLKFWTCPRCGQYEKNWISHSSNICQHCYGNDYYWKCLSCEEYKLNPYKLHRIDGEENTPIADGSDIQCGKCSEKYNLVKKLQGNYLSVRPSKLGEDGTCNMHIVQCSNSYHHVSKWQQVKPYVNINMVGRSGGGSLSVITSLGRIEVL</sequence>
<evidence type="ECO:0000313" key="1">
    <source>
        <dbReference type="EMBL" id="SNW62475.1"/>
    </source>
</evidence>
<organism evidence="1">
    <name type="scientific">Orpheovirus IHUMI-LCC2</name>
    <dbReference type="NCBI Taxonomy" id="2023057"/>
    <lineage>
        <taxon>Viruses</taxon>
        <taxon>Varidnaviria</taxon>
        <taxon>Bamfordvirae</taxon>
        <taxon>Nucleocytoviricota</taxon>
        <taxon>Megaviricetes</taxon>
        <taxon>Pimascovirales</taxon>
        <taxon>Ocovirineae</taxon>
        <taxon>Orpheoviridae</taxon>
        <taxon>Alphaorpheovirus</taxon>
        <taxon>Alphaorpheovirus massiliense</taxon>
    </lineage>
</organism>
<accession>A0A2I2L4J1</accession>
<proteinExistence type="predicted"/>